<protein>
    <recommendedName>
        <fullName evidence="2">FAD dependent oxidoreductase domain-containing protein</fullName>
    </recommendedName>
</protein>
<accession>A0A382IZB5</accession>
<dbReference type="InterPro" id="IPR036188">
    <property type="entry name" value="FAD/NAD-bd_sf"/>
</dbReference>
<name>A0A382IZB5_9ZZZZ</name>
<proteinExistence type="predicted"/>
<sequence length="93" mass="10051">IDYGWGGKIAVTINRVPQLGRITPNVFFSHAYSGHGVNVTHLAGEIVAEAISGTMERFDVLSSMPSMRIPGVNRFGDAIVSLGVLYYGLKDKL</sequence>
<dbReference type="EMBL" id="UINC01070676">
    <property type="protein sequence ID" value="SVC05006.1"/>
    <property type="molecule type" value="Genomic_DNA"/>
</dbReference>
<reference evidence="1" key="1">
    <citation type="submission" date="2018-05" db="EMBL/GenBank/DDBJ databases">
        <authorList>
            <person name="Lanie J.A."/>
            <person name="Ng W.-L."/>
            <person name="Kazmierczak K.M."/>
            <person name="Andrzejewski T.M."/>
            <person name="Davidsen T.M."/>
            <person name="Wayne K.J."/>
            <person name="Tettelin H."/>
            <person name="Glass J.I."/>
            <person name="Rusch D."/>
            <person name="Podicherti R."/>
            <person name="Tsui H.-C.T."/>
            <person name="Winkler M.E."/>
        </authorList>
    </citation>
    <scope>NUCLEOTIDE SEQUENCE</scope>
</reference>
<dbReference type="Gene3D" id="3.30.9.10">
    <property type="entry name" value="D-Amino Acid Oxidase, subunit A, domain 2"/>
    <property type="match status" value="1"/>
</dbReference>
<organism evidence="1">
    <name type="scientific">marine metagenome</name>
    <dbReference type="NCBI Taxonomy" id="408172"/>
    <lineage>
        <taxon>unclassified sequences</taxon>
        <taxon>metagenomes</taxon>
        <taxon>ecological metagenomes</taxon>
    </lineage>
</organism>
<dbReference type="Gene3D" id="3.50.50.60">
    <property type="entry name" value="FAD/NAD(P)-binding domain"/>
    <property type="match status" value="1"/>
</dbReference>
<dbReference type="AlphaFoldDB" id="A0A382IZB5"/>
<dbReference type="SUPFAM" id="SSF51971">
    <property type="entry name" value="Nucleotide-binding domain"/>
    <property type="match status" value="1"/>
</dbReference>
<feature type="non-terminal residue" evidence="1">
    <location>
        <position position="1"/>
    </location>
</feature>
<evidence type="ECO:0000313" key="1">
    <source>
        <dbReference type="EMBL" id="SVC05006.1"/>
    </source>
</evidence>
<evidence type="ECO:0008006" key="2">
    <source>
        <dbReference type="Google" id="ProtNLM"/>
    </source>
</evidence>
<gene>
    <name evidence="1" type="ORF">METZ01_LOCUS257860</name>
</gene>